<gene>
    <name evidence="1" type="ORF">KSW06_03290</name>
</gene>
<dbReference type="Proteomes" id="UP001197492">
    <property type="component" value="Unassembled WGS sequence"/>
</dbReference>
<protein>
    <submittedName>
        <fullName evidence="1">Alpha/beta hydrolase</fullName>
    </submittedName>
</protein>
<dbReference type="PANTHER" id="PTHR48098">
    <property type="entry name" value="ENTEROCHELIN ESTERASE-RELATED"/>
    <property type="match status" value="1"/>
</dbReference>
<name>A0ABS6NED0_9FIRM</name>
<dbReference type="PANTHER" id="PTHR48098:SF6">
    <property type="entry name" value="FERRI-BACILLIBACTIN ESTERASE BESA"/>
    <property type="match status" value="1"/>
</dbReference>
<keyword evidence="2" id="KW-1185">Reference proteome</keyword>
<reference evidence="1 2" key="1">
    <citation type="submission" date="2021-06" db="EMBL/GenBank/DDBJ databases">
        <title>Collection of gut derived symbiotic bacterial strains cultured from healthy donors.</title>
        <authorList>
            <person name="Lin H."/>
            <person name="Littmann E."/>
            <person name="Pamer E.G."/>
        </authorList>
    </citation>
    <scope>NUCLEOTIDE SEQUENCE [LARGE SCALE GENOMIC DNA]</scope>
    <source>
        <strain evidence="1 2">MSK.21.70</strain>
    </source>
</reference>
<evidence type="ECO:0000313" key="2">
    <source>
        <dbReference type="Proteomes" id="UP001197492"/>
    </source>
</evidence>
<dbReference type="GO" id="GO:0016787">
    <property type="term" value="F:hydrolase activity"/>
    <property type="evidence" value="ECO:0007669"/>
    <property type="project" value="UniProtKB-KW"/>
</dbReference>
<dbReference type="EMBL" id="JAHOEL010000014">
    <property type="protein sequence ID" value="MBV3392290.1"/>
    <property type="molecule type" value="Genomic_DNA"/>
</dbReference>
<dbReference type="InterPro" id="IPR050583">
    <property type="entry name" value="Mycobacterial_A85_antigen"/>
</dbReference>
<feature type="non-terminal residue" evidence="1">
    <location>
        <position position="1"/>
    </location>
</feature>
<sequence>FLLHISLKSSPVDYGYSKNIIVYLPDDYYQSEERYPVLYMNDGQNAFFDDQAYIGVSWGMEDYLKKSGLKVIVVAIPCVFSEYGRASEYGPWDVESGVLMRDESHELIKGTGEEYCEWLIHDLKPYIDGRYRTLKDDTAMVGSSSGGVITAYACMKHPDVFHKGAAVSTAYWLYQKEFIDLVKTSDLSGIERFYFDVGGKEGYDDDSLSQDYLWSNNEIEYLIRQKGIDYMYRVFENDVHSEACWRNRVPVFMSYLYGGE</sequence>
<dbReference type="InterPro" id="IPR000801">
    <property type="entry name" value="Esterase-like"/>
</dbReference>
<proteinExistence type="predicted"/>
<evidence type="ECO:0000313" key="1">
    <source>
        <dbReference type="EMBL" id="MBV3392290.1"/>
    </source>
</evidence>
<keyword evidence="1" id="KW-0378">Hydrolase</keyword>
<accession>A0ABS6NED0</accession>
<dbReference type="RefSeq" id="WP_217751809.1">
    <property type="nucleotide sequence ID" value="NZ_JAHOEL010000014.1"/>
</dbReference>
<comment type="caution">
    <text evidence="1">The sequence shown here is derived from an EMBL/GenBank/DDBJ whole genome shotgun (WGS) entry which is preliminary data.</text>
</comment>
<dbReference type="Pfam" id="PF00756">
    <property type="entry name" value="Esterase"/>
    <property type="match status" value="1"/>
</dbReference>
<organism evidence="1 2">
    <name type="scientific">Catenibacterium mitsuokai</name>
    <dbReference type="NCBI Taxonomy" id="100886"/>
    <lineage>
        <taxon>Bacteria</taxon>
        <taxon>Bacillati</taxon>
        <taxon>Bacillota</taxon>
        <taxon>Erysipelotrichia</taxon>
        <taxon>Erysipelotrichales</taxon>
        <taxon>Coprobacillaceae</taxon>
        <taxon>Catenibacterium</taxon>
    </lineage>
</organism>